<evidence type="ECO:0000256" key="1">
    <source>
        <dbReference type="ARBA" id="ARBA00000405"/>
    </source>
</evidence>
<dbReference type="GO" id="GO:0016977">
    <property type="term" value="F:chitosanase activity"/>
    <property type="evidence" value="ECO:0007669"/>
    <property type="project" value="UniProtKB-EC"/>
</dbReference>
<dbReference type="InterPro" id="IPR009939">
    <property type="entry name" value="Chitosanase_fungal"/>
</dbReference>
<dbReference type="EC" id="3.2.1.132" evidence="10"/>
<evidence type="ECO:0000256" key="3">
    <source>
        <dbReference type="ARBA" id="ARBA00007799"/>
    </source>
</evidence>
<dbReference type="AlphaFoldDB" id="A0A6A5UEJ0"/>
<dbReference type="PANTHER" id="PTHR42061">
    <property type="entry name" value="ENDO-CHITOSANASE"/>
    <property type="match status" value="1"/>
</dbReference>
<proteinExistence type="inferred from homology"/>
<feature type="chain" id="PRO_5025715732" description="Endo-chitosanase" evidence="10">
    <location>
        <begin position="18"/>
        <end position="257"/>
    </location>
</feature>
<dbReference type="Pfam" id="PF07335">
    <property type="entry name" value="Glyco_hydro_75"/>
    <property type="match status" value="1"/>
</dbReference>
<organism evidence="11 12">
    <name type="scientific">Byssothecium circinans</name>
    <dbReference type="NCBI Taxonomy" id="147558"/>
    <lineage>
        <taxon>Eukaryota</taxon>
        <taxon>Fungi</taxon>
        <taxon>Dikarya</taxon>
        <taxon>Ascomycota</taxon>
        <taxon>Pezizomycotina</taxon>
        <taxon>Dothideomycetes</taxon>
        <taxon>Pleosporomycetidae</taxon>
        <taxon>Pleosporales</taxon>
        <taxon>Massarineae</taxon>
        <taxon>Massarinaceae</taxon>
        <taxon>Byssothecium</taxon>
    </lineage>
</organism>
<evidence type="ECO:0000256" key="5">
    <source>
        <dbReference type="ARBA" id="ARBA00022729"/>
    </source>
</evidence>
<keyword evidence="7" id="KW-0119">Carbohydrate metabolism</keyword>
<dbReference type="PANTHER" id="PTHR42061:SF6">
    <property type="entry name" value="ENDO-CHITOSANASE"/>
    <property type="match status" value="1"/>
</dbReference>
<evidence type="ECO:0000256" key="8">
    <source>
        <dbReference type="ARBA" id="ARBA00023295"/>
    </source>
</evidence>
<comment type="similarity">
    <text evidence="3 10">Belongs to the glycosyl hydrolase 75 family.</text>
</comment>
<dbReference type="EMBL" id="ML976979">
    <property type="protein sequence ID" value="KAF1962152.1"/>
    <property type="molecule type" value="Genomic_DNA"/>
</dbReference>
<keyword evidence="4" id="KW-0964">Secreted</keyword>
<name>A0A6A5UEJ0_9PLEO</name>
<accession>A0A6A5UEJ0</accession>
<dbReference type="GO" id="GO:0005576">
    <property type="term" value="C:extracellular region"/>
    <property type="evidence" value="ECO:0007669"/>
    <property type="project" value="UniProtKB-SubCell"/>
</dbReference>
<evidence type="ECO:0000256" key="10">
    <source>
        <dbReference type="RuleBase" id="RU361208"/>
    </source>
</evidence>
<evidence type="ECO:0000256" key="9">
    <source>
        <dbReference type="ARBA" id="ARBA00023326"/>
    </source>
</evidence>
<reference evidence="11" key="1">
    <citation type="journal article" date="2020" name="Stud. Mycol.">
        <title>101 Dothideomycetes genomes: a test case for predicting lifestyles and emergence of pathogens.</title>
        <authorList>
            <person name="Haridas S."/>
            <person name="Albert R."/>
            <person name="Binder M."/>
            <person name="Bloem J."/>
            <person name="Labutti K."/>
            <person name="Salamov A."/>
            <person name="Andreopoulos B."/>
            <person name="Baker S."/>
            <person name="Barry K."/>
            <person name="Bills G."/>
            <person name="Bluhm B."/>
            <person name="Cannon C."/>
            <person name="Castanera R."/>
            <person name="Culley D."/>
            <person name="Daum C."/>
            <person name="Ezra D."/>
            <person name="Gonzalez J."/>
            <person name="Henrissat B."/>
            <person name="Kuo A."/>
            <person name="Liang C."/>
            <person name="Lipzen A."/>
            <person name="Lutzoni F."/>
            <person name="Magnuson J."/>
            <person name="Mondo S."/>
            <person name="Nolan M."/>
            <person name="Ohm R."/>
            <person name="Pangilinan J."/>
            <person name="Park H.-J."/>
            <person name="Ramirez L."/>
            <person name="Alfaro M."/>
            <person name="Sun H."/>
            <person name="Tritt A."/>
            <person name="Yoshinaga Y."/>
            <person name="Zwiers L.-H."/>
            <person name="Turgeon B."/>
            <person name="Goodwin S."/>
            <person name="Spatafora J."/>
            <person name="Crous P."/>
            <person name="Grigoriev I."/>
        </authorList>
    </citation>
    <scope>NUCLEOTIDE SEQUENCE</scope>
    <source>
        <strain evidence="11">CBS 675.92</strain>
    </source>
</reference>
<feature type="signal peptide" evidence="10">
    <location>
        <begin position="1"/>
        <end position="17"/>
    </location>
</feature>
<evidence type="ECO:0000313" key="12">
    <source>
        <dbReference type="Proteomes" id="UP000800035"/>
    </source>
</evidence>
<dbReference type="Proteomes" id="UP000800035">
    <property type="component" value="Unassembled WGS sequence"/>
</dbReference>
<keyword evidence="6 10" id="KW-0378">Hydrolase</keyword>
<dbReference type="OrthoDB" id="4756206at2759"/>
<comment type="subcellular location">
    <subcellularLocation>
        <location evidence="2 10">Secreted</location>
    </subcellularLocation>
</comment>
<evidence type="ECO:0000256" key="4">
    <source>
        <dbReference type="ARBA" id="ARBA00022525"/>
    </source>
</evidence>
<evidence type="ECO:0000313" key="11">
    <source>
        <dbReference type="EMBL" id="KAF1962152.1"/>
    </source>
</evidence>
<evidence type="ECO:0000256" key="6">
    <source>
        <dbReference type="ARBA" id="ARBA00022801"/>
    </source>
</evidence>
<protein>
    <recommendedName>
        <fullName evidence="10">Endo-chitosanase</fullName>
        <ecNumber evidence="10">3.2.1.132</ecNumber>
    </recommendedName>
</protein>
<dbReference type="GO" id="GO:0000272">
    <property type="term" value="P:polysaccharide catabolic process"/>
    <property type="evidence" value="ECO:0007669"/>
    <property type="project" value="UniProtKB-KW"/>
</dbReference>
<evidence type="ECO:0000256" key="7">
    <source>
        <dbReference type="ARBA" id="ARBA00023277"/>
    </source>
</evidence>
<keyword evidence="9 10" id="KW-0624">Polysaccharide degradation</keyword>
<comment type="catalytic activity">
    <reaction evidence="1 10">
        <text>Endohydrolysis of beta-(1-&gt;4)-linkages between D-glucosamine residues in a partly acetylated chitosan.</text>
        <dbReference type="EC" id="3.2.1.132"/>
    </reaction>
</comment>
<keyword evidence="8 10" id="KW-0326">Glycosidase</keyword>
<gene>
    <name evidence="11" type="ORF">CC80DRAFT_400335</name>
</gene>
<keyword evidence="5 10" id="KW-0732">Signal</keyword>
<evidence type="ECO:0000256" key="2">
    <source>
        <dbReference type="ARBA" id="ARBA00004613"/>
    </source>
</evidence>
<comment type="function">
    <text evidence="10">Chitosanase catalyzing the endo-type cleavage of chitosan, the deacylated form of chitin. Chitosanase may be crucial in the degradation of the deacetylated portion of chitin in the fungal cell wall.</text>
</comment>
<sequence length="257" mass="26806">MRASSSIALLLASVAVARDVPANLKTFYDAHKNGKCTNSISIAYSSGQKNADTNYCKDTASGAIYLKDTSNGYADIDIDCDGAATCENDGSWQGQTAFQDKVKSFSNGAVKDLNTHIHTFVVLGNDNSKSEGDGGKKFDATKDGGIEPLSVVAVVCGDKLVYGVYGDINGGKVTGESSLSLAKMCFPNEGLSGDNGHTQHDVLYLAFPGSEAVAKSAAWGAKTAKEFEASLATIGDKLVKKIGAKAKSRVVRGTITV</sequence>
<keyword evidence="12" id="KW-1185">Reference proteome</keyword>